<name>A0A7L4P9I9_9CREN</name>
<feature type="transmembrane region" description="Helical" evidence="1">
    <location>
        <begin position="26"/>
        <end position="44"/>
    </location>
</feature>
<evidence type="ECO:0000256" key="1">
    <source>
        <dbReference type="SAM" id="Phobius"/>
    </source>
</evidence>
<keyword evidence="1" id="KW-0812">Transmembrane</keyword>
<evidence type="ECO:0000313" key="3">
    <source>
        <dbReference type="Proteomes" id="UP000554766"/>
    </source>
</evidence>
<feature type="transmembrane region" description="Helical" evidence="1">
    <location>
        <begin position="6"/>
        <end position="21"/>
    </location>
</feature>
<dbReference type="AlphaFoldDB" id="A0A7L4P9I9"/>
<keyword evidence="3" id="KW-1185">Reference proteome</keyword>
<organism evidence="2 3">
    <name type="scientific">Pyrobaculum arsenaticum</name>
    <dbReference type="NCBI Taxonomy" id="121277"/>
    <lineage>
        <taxon>Archaea</taxon>
        <taxon>Thermoproteota</taxon>
        <taxon>Thermoprotei</taxon>
        <taxon>Thermoproteales</taxon>
        <taxon>Thermoproteaceae</taxon>
        <taxon>Pyrobaculum</taxon>
    </lineage>
</organism>
<dbReference type="RefSeq" id="WP_011899557.1">
    <property type="nucleotide sequence ID" value="NZ_JAAVJF010000003.1"/>
</dbReference>
<sequence length="170" mass="18429">MIDALIPVIIGVFSALGGILIKDIKALGIFTALVATSAFIIAYVTNMPTISLGLLGLLTSAVRIGRAGKRVVEKRIRTYRAGRRLKSLEEAVRSIPENIVDIIPAGSTRMIHPKIVELVTLVNNAAVKGYAVEEPPWFKAVEQYMAIIGPQVSATKTKVVSEYEVVDLEE</sequence>
<evidence type="ECO:0000313" key="2">
    <source>
        <dbReference type="EMBL" id="NYR15635.1"/>
    </source>
</evidence>
<keyword evidence="1" id="KW-0472">Membrane</keyword>
<reference evidence="2 3" key="1">
    <citation type="journal article" date="2020" name="Nat. Commun.">
        <title>The structures of two archaeal type IV pili illuminate evolutionary relationships.</title>
        <authorList>
            <person name="Wang F."/>
            <person name="Baquero D.P."/>
            <person name="Su Z."/>
            <person name="Beltran L.C."/>
            <person name="Prangishvili D."/>
            <person name="Krupovic M."/>
            <person name="Egelman E.H."/>
        </authorList>
    </citation>
    <scope>NUCLEOTIDE SEQUENCE [LARGE SCALE GENOMIC DNA]</scope>
    <source>
        <strain evidence="2 3">2GA</strain>
    </source>
</reference>
<gene>
    <name evidence="2" type="ORF">HC235_06740</name>
</gene>
<dbReference type="OMA" id="VEEPPWF"/>
<accession>A0A7L4P9I9</accession>
<dbReference type="Proteomes" id="UP000554766">
    <property type="component" value="Unassembled WGS sequence"/>
</dbReference>
<dbReference type="GeneID" id="5054736"/>
<dbReference type="EMBL" id="JAAVJF010000003">
    <property type="protein sequence ID" value="NYR15635.1"/>
    <property type="molecule type" value="Genomic_DNA"/>
</dbReference>
<keyword evidence="1" id="KW-1133">Transmembrane helix</keyword>
<protein>
    <submittedName>
        <fullName evidence="2">Uncharacterized protein</fullName>
    </submittedName>
</protein>
<proteinExistence type="predicted"/>
<comment type="caution">
    <text evidence="2">The sequence shown here is derived from an EMBL/GenBank/DDBJ whole genome shotgun (WGS) entry which is preliminary data.</text>
</comment>